<reference evidence="2 3" key="1">
    <citation type="submission" date="2019-11" db="EMBL/GenBank/DDBJ databases">
        <authorList>
            <person name="Jiang L.-Q."/>
        </authorList>
    </citation>
    <scope>NUCLEOTIDE SEQUENCE [LARGE SCALE GENOMIC DNA]</scope>
    <source>
        <strain evidence="2 3">YIM 132087</strain>
    </source>
</reference>
<dbReference type="GO" id="GO:0047372">
    <property type="term" value="F:monoacylglycerol lipase activity"/>
    <property type="evidence" value="ECO:0007669"/>
    <property type="project" value="TreeGrafter"/>
</dbReference>
<gene>
    <name evidence="2" type="ORF">GIS00_01925</name>
</gene>
<dbReference type="SUPFAM" id="SSF53474">
    <property type="entry name" value="alpha/beta-Hydrolases"/>
    <property type="match status" value="1"/>
</dbReference>
<dbReference type="GO" id="GO:0016020">
    <property type="term" value="C:membrane"/>
    <property type="evidence" value="ECO:0007669"/>
    <property type="project" value="TreeGrafter"/>
</dbReference>
<proteinExistence type="predicted"/>
<dbReference type="Proteomes" id="UP000460221">
    <property type="component" value="Unassembled WGS sequence"/>
</dbReference>
<dbReference type="InterPro" id="IPR029058">
    <property type="entry name" value="AB_hydrolase_fold"/>
</dbReference>
<evidence type="ECO:0000313" key="2">
    <source>
        <dbReference type="EMBL" id="MTD12704.1"/>
    </source>
</evidence>
<dbReference type="InterPro" id="IPR050266">
    <property type="entry name" value="AB_hydrolase_sf"/>
</dbReference>
<accession>A0A7K1FII6</accession>
<organism evidence="2 3">
    <name type="scientific">Nakamurella alba</name>
    <dbReference type="NCBI Taxonomy" id="2665158"/>
    <lineage>
        <taxon>Bacteria</taxon>
        <taxon>Bacillati</taxon>
        <taxon>Actinomycetota</taxon>
        <taxon>Actinomycetes</taxon>
        <taxon>Nakamurellales</taxon>
        <taxon>Nakamurellaceae</taxon>
        <taxon>Nakamurella</taxon>
    </lineage>
</organism>
<dbReference type="PANTHER" id="PTHR43798">
    <property type="entry name" value="MONOACYLGLYCEROL LIPASE"/>
    <property type="match status" value="1"/>
</dbReference>
<dbReference type="PRINTS" id="PR00111">
    <property type="entry name" value="ABHYDROLASE"/>
</dbReference>
<sequence length="245" mass="25598">MYSAVHDMLIDERELRICSNGTGPPLLMLHDLGDSAAVFEQLTGPVCEARRELVALDLPGSGHSDPVPTTDLASFVEYLALALPALADGKTIDIGGHGFGGYLALSLAATLPDMFGHVVVVDPALPPRSGPAASSRMSMGMAVNGALTTLRRGKLRQNLSGLSRARSVLDQLAQADPAWWDRLATITAPTLILGHSGADTGERALLDQLAGAVPDAKRNTVAGGRRPHVADPADFAGHVLDFVAT</sequence>
<dbReference type="PANTHER" id="PTHR43798:SF5">
    <property type="entry name" value="MONOACYLGLYCEROL LIPASE ABHD6"/>
    <property type="match status" value="1"/>
</dbReference>
<dbReference type="RefSeq" id="WP_154766721.1">
    <property type="nucleotide sequence ID" value="NZ_WLYK01000001.1"/>
</dbReference>
<dbReference type="AlphaFoldDB" id="A0A7K1FII6"/>
<name>A0A7K1FII6_9ACTN</name>
<dbReference type="GO" id="GO:0046464">
    <property type="term" value="P:acylglycerol catabolic process"/>
    <property type="evidence" value="ECO:0007669"/>
    <property type="project" value="TreeGrafter"/>
</dbReference>
<evidence type="ECO:0000313" key="3">
    <source>
        <dbReference type="Proteomes" id="UP000460221"/>
    </source>
</evidence>
<keyword evidence="2" id="KW-0378">Hydrolase</keyword>
<comment type="caution">
    <text evidence="2">The sequence shown here is derived from an EMBL/GenBank/DDBJ whole genome shotgun (WGS) entry which is preliminary data.</text>
</comment>
<feature type="domain" description="AB hydrolase-1" evidence="1">
    <location>
        <begin position="26"/>
        <end position="236"/>
    </location>
</feature>
<dbReference type="Pfam" id="PF12697">
    <property type="entry name" value="Abhydrolase_6"/>
    <property type="match status" value="1"/>
</dbReference>
<dbReference type="InterPro" id="IPR000073">
    <property type="entry name" value="AB_hydrolase_1"/>
</dbReference>
<evidence type="ECO:0000259" key="1">
    <source>
        <dbReference type="Pfam" id="PF12697"/>
    </source>
</evidence>
<protein>
    <submittedName>
        <fullName evidence="2">Alpha/beta fold hydrolase</fullName>
    </submittedName>
</protein>
<dbReference type="Gene3D" id="3.40.50.1820">
    <property type="entry name" value="alpha/beta hydrolase"/>
    <property type="match status" value="1"/>
</dbReference>
<dbReference type="EMBL" id="WLYK01000001">
    <property type="protein sequence ID" value="MTD12704.1"/>
    <property type="molecule type" value="Genomic_DNA"/>
</dbReference>
<keyword evidence="3" id="KW-1185">Reference proteome</keyword>